<sequence length="63" mass="7672">MQDRKDDREILRRGGFDEVEMRRLARLREEYAEREQQQALAEHRRLEFVRWLVATGKLSDQIA</sequence>
<reference evidence="1" key="1">
    <citation type="submission" date="2018-12" db="EMBL/GenBank/DDBJ databases">
        <title>Novel natural products biosynthetic potential of the class Ktedonobacteria.</title>
        <authorList>
            <person name="Zheng Y."/>
            <person name="Saitou A."/>
            <person name="Wang C.M."/>
            <person name="Toyoda A."/>
            <person name="Minakuchi Y."/>
            <person name="Sekiguchi Y."/>
            <person name="Ueda K."/>
            <person name="Takano H."/>
            <person name="Sakai Y."/>
            <person name="Yokota A."/>
            <person name="Yabe S."/>
        </authorList>
    </citation>
    <scope>NUCLEOTIDE SEQUENCE</scope>
    <source>
        <strain evidence="1">A3-2</strain>
    </source>
</reference>
<protein>
    <submittedName>
        <fullName evidence="1">Uncharacterized protein</fullName>
    </submittedName>
</protein>
<organism evidence="1">
    <name type="scientific">Thermogemmatispora argillosa</name>
    <dbReference type="NCBI Taxonomy" id="2045280"/>
    <lineage>
        <taxon>Bacteria</taxon>
        <taxon>Bacillati</taxon>
        <taxon>Chloroflexota</taxon>
        <taxon>Ktedonobacteria</taxon>
        <taxon>Thermogemmatisporales</taxon>
        <taxon>Thermogemmatisporaceae</taxon>
        <taxon>Thermogemmatispora</taxon>
    </lineage>
</organism>
<accession>A0A455T9B2</accession>
<gene>
    <name evidence="1" type="ORF">KTA_42250</name>
</gene>
<evidence type="ECO:0000313" key="1">
    <source>
        <dbReference type="EMBL" id="BBH96026.1"/>
    </source>
</evidence>
<name>A0A455T9B2_9CHLR</name>
<dbReference type="EMBL" id="AP019377">
    <property type="protein sequence ID" value="BBH96026.1"/>
    <property type="molecule type" value="Genomic_DNA"/>
</dbReference>
<dbReference type="AlphaFoldDB" id="A0A455T9B2"/>
<proteinExistence type="predicted"/>